<evidence type="ECO:0000313" key="2">
    <source>
        <dbReference type="Proteomes" id="UP000294796"/>
    </source>
</evidence>
<dbReference type="EMBL" id="SMTF01000003">
    <property type="protein sequence ID" value="TDK26263.1"/>
    <property type="molecule type" value="Genomic_DNA"/>
</dbReference>
<dbReference type="RefSeq" id="WP_133321296.1">
    <property type="nucleotide sequence ID" value="NZ_SMTF01000003.1"/>
</dbReference>
<organism evidence="1 2">
    <name type="scientific">Luteimonas aestuarii</name>
    <dbReference type="NCBI Taxonomy" id="453837"/>
    <lineage>
        <taxon>Bacteria</taxon>
        <taxon>Pseudomonadati</taxon>
        <taxon>Pseudomonadota</taxon>
        <taxon>Gammaproteobacteria</taxon>
        <taxon>Lysobacterales</taxon>
        <taxon>Lysobacteraceae</taxon>
        <taxon>Luteimonas</taxon>
    </lineage>
</organism>
<comment type="caution">
    <text evidence="1">The sequence shown here is derived from an EMBL/GenBank/DDBJ whole genome shotgun (WGS) entry which is preliminary data.</text>
</comment>
<reference evidence="1 2" key="1">
    <citation type="submission" date="2019-03" db="EMBL/GenBank/DDBJ databases">
        <title>Luteimonas zhaokaii sp.nov., isolated from the rectal contents of Plateau pika in Yushu, Qinghai Province, China.</title>
        <authorList>
            <person name="Zhang G."/>
        </authorList>
    </citation>
    <scope>NUCLEOTIDE SEQUENCE [LARGE SCALE GENOMIC DNA]</scope>
    <source>
        <strain evidence="1 2">B9</strain>
    </source>
</reference>
<accession>A0A4R5TYI0</accession>
<keyword evidence="2" id="KW-1185">Reference proteome</keyword>
<dbReference type="AlphaFoldDB" id="A0A4R5TYI0"/>
<evidence type="ECO:0000313" key="1">
    <source>
        <dbReference type="EMBL" id="TDK26263.1"/>
    </source>
</evidence>
<sequence length="243" mass="26514">MTWIVELSGDQHALRELEEGFRGETPVLVVDGKYQLDPALFAQTDDYQAVKVIAGREVDYLNGYIRLFLAGGRKITVGNISRESPDEPKVHYVSMRDGLAISARLVGFTLGDDEAVIREPERGPGLQAWRALVQGDPVVADVLAYLKGALDDWTNLTRIIEAVEHDVGRQDDLIATGWVDGQSLKAFYATANNPLVAGVTARHGARKFQIPKSTMDIHEARQLVLKVAGKWIGAKIAAPAGGE</sequence>
<name>A0A4R5TYI0_9GAMM</name>
<dbReference type="OrthoDB" id="6057380at2"/>
<protein>
    <submittedName>
        <fullName evidence="1">Uncharacterized protein</fullName>
    </submittedName>
</protein>
<proteinExistence type="predicted"/>
<gene>
    <name evidence="1" type="ORF">E2F46_06620</name>
</gene>
<dbReference type="Proteomes" id="UP000294796">
    <property type="component" value="Unassembled WGS sequence"/>
</dbReference>